<dbReference type="InterPro" id="IPR036188">
    <property type="entry name" value="FAD/NAD-bd_sf"/>
</dbReference>
<evidence type="ECO:0000256" key="3">
    <source>
        <dbReference type="ARBA" id="ARBA00022827"/>
    </source>
</evidence>
<feature type="compositionally biased region" description="Low complexity" evidence="4">
    <location>
        <begin position="735"/>
        <end position="747"/>
    </location>
</feature>
<dbReference type="SUPFAM" id="SSF51905">
    <property type="entry name" value="FAD/NAD(P)-binding domain"/>
    <property type="match status" value="1"/>
</dbReference>
<dbReference type="Gene3D" id="3.50.50.60">
    <property type="entry name" value="FAD/NAD(P)-binding domain"/>
    <property type="match status" value="2"/>
</dbReference>
<proteinExistence type="predicted"/>
<evidence type="ECO:0000313" key="6">
    <source>
        <dbReference type="EMBL" id="GCE26526.1"/>
    </source>
</evidence>
<sequence length="808" mass="87604">MADQISFLIIGNGIAGLTAAETLRKEAPQASIGVIASDAQTAYFRPALKDYLAGRVAEEKLWARPIRYYQSQRIHFLPERVVNIQTAQKVVQLQSGGQVKYDKLLLASGAQAAHLRCPGTDLAGVFTLRTIEDYQGVLERLPNARRVVVCGSGTLALETVETLRHRGIQITHLIRKRTLWSEVLDATASDLVIQEERRAGIDVQLETEIEEIVGSRGTVSAVKTNAGERIACDLVLIAIGIEPNVDYIRASGIACRRGILVDEYMRTNAPDVYAAGDAVETQVATTGRGRVIGQWYPAIQQARAAAYSMLDILDTSRSFHAETFYNATFLYGLPFASVGATNAKGYRQIVADPKPRSYRKVLLCDGIPVGMLALGDRKHTLAFKRAIDHQVNLETVASRLLQEDFDLAAYLDQQGVPPLLLGVQRVGEAGASGNIAVSDQRSVEGSMLDELSASKHTEALLVHVADPRTPLHIAETPLSRDQSLTVGRQPGVNLVINEGSISRQHALLTYRDGQYVIRDLESLNGTFLNERRLEAGREYPLAINDTLRFGNVVSFNFFLRPLDFNNLTSTPTKSSNPARSNPAGRELDENLLPAGAARPLPPAVINALKVTPALIVLPAGIKGARKQPPQVHLLQDVTPVTIGRDASNDITLNDMVVSRRHAQVFPAPDGFYIQDLGSSNGIVVNQARIQETCRLSHGDHITMGSTLIFFVDVQSGQEKTSKLQSLKVASPPAPARNGNGNGRANNPMFVQPPQTGTETRVQVPAMPSSGQTRSGKQPPKVITCPKCGVVNMPIARFCAGCSSVLSIS</sequence>
<dbReference type="InterPro" id="IPR008984">
    <property type="entry name" value="SMAD_FHA_dom_sf"/>
</dbReference>
<keyword evidence="2" id="KW-0285">Flavoprotein</keyword>
<dbReference type="InterPro" id="IPR000253">
    <property type="entry name" value="FHA_dom"/>
</dbReference>
<dbReference type="PANTHER" id="PTHR43429">
    <property type="entry name" value="PYRIDINE NUCLEOTIDE-DISULFIDE OXIDOREDUCTASE DOMAIN-CONTAINING"/>
    <property type="match status" value="1"/>
</dbReference>
<evidence type="ECO:0000256" key="4">
    <source>
        <dbReference type="SAM" id="MobiDB-lite"/>
    </source>
</evidence>
<comment type="caution">
    <text evidence="6">The sequence shown here is derived from an EMBL/GenBank/DDBJ whole genome shotgun (WGS) entry which is preliminary data.</text>
</comment>
<dbReference type="SMART" id="SM00240">
    <property type="entry name" value="FHA"/>
    <property type="match status" value="2"/>
</dbReference>
<dbReference type="EMBL" id="BIFT01000001">
    <property type="protein sequence ID" value="GCE26526.1"/>
    <property type="molecule type" value="Genomic_DNA"/>
</dbReference>
<keyword evidence="3" id="KW-0274">FAD</keyword>
<dbReference type="GO" id="GO:0016491">
    <property type="term" value="F:oxidoreductase activity"/>
    <property type="evidence" value="ECO:0007669"/>
    <property type="project" value="InterPro"/>
</dbReference>
<dbReference type="InterPro" id="IPR050260">
    <property type="entry name" value="FAD-bd_OxRdtase"/>
</dbReference>
<dbReference type="PROSITE" id="PS50006">
    <property type="entry name" value="FHA_DOMAIN"/>
    <property type="match status" value="2"/>
</dbReference>
<dbReference type="OrthoDB" id="9792592at2"/>
<dbReference type="PRINTS" id="PR00368">
    <property type="entry name" value="FADPNR"/>
</dbReference>
<dbReference type="Proteomes" id="UP000287171">
    <property type="component" value="Unassembled WGS sequence"/>
</dbReference>
<feature type="domain" description="FHA" evidence="5">
    <location>
        <begin position="640"/>
        <end position="689"/>
    </location>
</feature>
<dbReference type="InterPro" id="IPR016156">
    <property type="entry name" value="FAD/NAD-linked_Rdtase_dimer_sf"/>
</dbReference>
<keyword evidence="7" id="KW-1185">Reference proteome</keyword>
<dbReference type="Gene3D" id="3.30.390.30">
    <property type="match status" value="1"/>
</dbReference>
<name>A0A402B5B0_9CHLR</name>
<dbReference type="Gene3D" id="2.60.200.20">
    <property type="match status" value="2"/>
</dbReference>
<evidence type="ECO:0000259" key="5">
    <source>
        <dbReference type="PROSITE" id="PS50006"/>
    </source>
</evidence>
<dbReference type="SUPFAM" id="SSF49879">
    <property type="entry name" value="SMAD/FHA domain"/>
    <property type="match status" value="2"/>
</dbReference>
<dbReference type="Pfam" id="PF00498">
    <property type="entry name" value="FHA"/>
    <property type="match status" value="2"/>
</dbReference>
<dbReference type="RefSeq" id="WP_126626968.1">
    <property type="nucleotide sequence ID" value="NZ_BIFT01000001.1"/>
</dbReference>
<dbReference type="InterPro" id="IPR023753">
    <property type="entry name" value="FAD/NAD-binding_dom"/>
</dbReference>
<feature type="domain" description="FHA" evidence="5">
    <location>
        <begin position="484"/>
        <end position="533"/>
    </location>
</feature>
<evidence type="ECO:0000256" key="1">
    <source>
        <dbReference type="ARBA" id="ARBA00001974"/>
    </source>
</evidence>
<dbReference type="AlphaFoldDB" id="A0A402B5B0"/>
<evidence type="ECO:0000256" key="2">
    <source>
        <dbReference type="ARBA" id="ARBA00022630"/>
    </source>
</evidence>
<accession>A0A402B5B0</accession>
<dbReference type="CDD" id="cd00060">
    <property type="entry name" value="FHA"/>
    <property type="match status" value="2"/>
</dbReference>
<dbReference type="PANTHER" id="PTHR43429:SF3">
    <property type="entry name" value="NITRITE REDUCTASE [NAD(P)H]"/>
    <property type="match status" value="1"/>
</dbReference>
<evidence type="ECO:0000313" key="7">
    <source>
        <dbReference type="Proteomes" id="UP000287171"/>
    </source>
</evidence>
<feature type="region of interest" description="Disordered" evidence="4">
    <location>
        <begin position="724"/>
        <end position="778"/>
    </location>
</feature>
<comment type="cofactor">
    <cofactor evidence="1">
        <name>FAD</name>
        <dbReference type="ChEBI" id="CHEBI:57692"/>
    </cofactor>
</comment>
<reference evidence="7" key="1">
    <citation type="submission" date="2018-12" db="EMBL/GenBank/DDBJ databases">
        <title>Tengunoibacter tsumagoiensis gen. nov., sp. nov., Dictyobacter kobayashii sp. nov., D. alpinus sp. nov., and D. joshuensis sp. nov. and description of Dictyobacteraceae fam. nov. within the order Ktedonobacterales isolated from Tengu-no-mugimeshi.</title>
        <authorList>
            <person name="Wang C.M."/>
            <person name="Zheng Y."/>
            <person name="Sakai Y."/>
            <person name="Toyoda A."/>
            <person name="Minakuchi Y."/>
            <person name="Abe K."/>
            <person name="Yokota A."/>
            <person name="Yabe S."/>
        </authorList>
    </citation>
    <scope>NUCLEOTIDE SEQUENCE [LARGE SCALE GENOMIC DNA]</scope>
    <source>
        <strain evidence="7">Uno16</strain>
    </source>
</reference>
<gene>
    <name evidence="6" type="ORF">KDA_20100</name>
</gene>
<organism evidence="6 7">
    <name type="scientific">Dictyobacter alpinus</name>
    <dbReference type="NCBI Taxonomy" id="2014873"/>
    <lineage>
        <taxon>Bacteria</taxon>
        <taxon>Bacillati</taxon>
        <taxon>Chloroflexota</taxon>
        <taxon>Ktedonobacteria</taxon>
        <taxon>Ktedonobacterales</taxon>
        <taxon>Dictyobacteraceae</taxon>
        <taxon>Dictyobacter</taxon>
    </lineage>
</organism>
<dbReference type="PRINTS" id="PR00411">
    <property type="entry name" value="PNDRDTASEI"/>
</dbReference>
<dbReference type="Pfam" id="PF07992">
    <property type="entry name" value="Pyr_redox_2"/>
    <property type="match status" value="1"/>
</dbReference>
<protein>
    <recommendedName>
        <fullName evidence="5">FHA domain-containing protein</fullName>
    </recommendedName>
</protein>